<dbReference type="PANTHER" id="PTHR33711:SF9">
    <property type="entry name" value="PROTOCATECHUATE 3,4-DIOXYGENASE ALPHA CHAIN"/>
    <property type="match status" value="1"/>
</dbReference>
<keyword evidence="3 5" id="KW-0560">Oxidoreductase</keyword>
<evidence type="ECO:0000256" key="2">
    <source>
        <dbReference type="ARBA" id="ARBA00022964"/>
    </source>
</evidence>
<dbReference type="GO" id="GO:0018578">
    <property type="term" value="F:protocatechuate 3,4-dioxygenase activity"/>
    <property type="evidence" value="ECO:0007669"/>
    <property type="project" value="UniProtKB-EC"/>
</dbReference>
<comment type="caution">
    <text evidence="5">The sequence shown here is derived from an EMBL/GenBank/DDBJ whole genome shotgun (WGS) entry which is preliminary data.</text>
</comment>
<dbReference type="EMBL" id="SJDL01000006">
    <property type="protein sequence ID" value="TBW57926.1"/>
    <property type="molecule type" value="Genomic_DNA"/>
</dbReference>
<dbReference type="InterPro" id="IPR012786">
    <property type="entry name" value="Protocat_dOase_a"/>
</dbReference>
<name>A0ABY1ZRW6_9GAMM</name>
<evidence type="ECO:0000313" key="6">
    <source>
        <dbReference type="Proteomes" id="UP000313645"/>
    </source>
</evidence>
<evidence type="ECO:0000259" key="4">
    <source>
        <dbReference type="PROSITE" id="PS00083"/>
    </source>
</evidence>
<gene>
    <name evidence="5" type="primary">pcaG</name>
    <name evidence="5" type="ORF">EZI54_05590</name>
</gene>
<reference evidence="5 6" key="1">
    <citation type="submission" date="2019-02" db="EMBL/GenBank/DDBJ databases">
        <title>Marinobacter halodurans sp. nov., a marine bacterium isolated from sea tidal flat.</title>
        <authorList>
            <person name="Yoo Y."/>
            <person name="Lee D.W."/>
            <person name="Kim B.S."/>
            <person name="Kim J.-J."/>
        </authorList>
    </citation>
    <scope>NUCLEOTIDE SEQUENCE [LARGE SCALE GENOMIC DNA]</scope>
    <source>
        <strain evidence="5 6">YJ-S3-2</strain>
    </source>
</reference>
<organism evidence="5 6">
    <name type="scientific">Marinobacter halodurans</name>
    <dbReference type="NCBI Taxonomy" id="2528979"/>
    <lineage>
        <taxon>Bacteria</taxon>
        <taxon>Pseudomonadati</taxon>
        <taxon>Pseudomonadota</taxon>
        <taxon>Gammaproteobacteria</taxon>
        <taxon>Pseudomonadales</taxon>
        <taxon>Marinobacteraceae</taxon>
        <taxon>Marinobacter</taxon>
    </lineage>
</organism>
<dbReference type="CDD" id="cd03463">
    <property type="entry name" value="3_4-PCD_alpha"/>
    <property type="match status" value="1"/>
</dbReference>
<sequence>MAMKQTPSQTVGPYFAYGLTAQQYHYPHSQYAGGCLVSERTKGERIRIVGRVLDGNGDAVDDAMIEIWQANAAGRFDHPNDAREARPLDPAFKGFGRFGTGTMPDNSFRFETIKPGAIRDGVAPFISVTVFGRGMMNHAYTRLYFSDEGDANASDPVLERVPADRRDTLIATRNETATGVEYRFDIRMQGDGETVFFDF</sequence>
<dbReference type="InterPro" id="IPR015889">
    <property type="entry name" value="Intradiol_dOase_core"/>
</dbReference>
<dbReference type="RefSeq" id="WP_131479901.1">
    <property type="nucleotide sequence ID" value="NZ_SJDL01000006.1"/>
</dbReference>
<accession>A0ABY1ZRW6</accession>
<dbReference type="InterPro" id="IPR050770">
    <property type="entry name" value="Intradiol_RC_Dioxygenase"/>
</dbReference>
<dbReference type="PROSITE" id="PS00083">
    <property type="entry name" value="INTRADIOL_DIOXYGENAS"/>
    <property type="match status" value="1"/>
</dbReference>
<dbReference type="Pfam" id="PF00775">
    <property type="entry name" value="Dioxygenase_C"/>
    <property type="match status" value="1"/>
</dbReference>
<dbReference type="SUPFAM" id="SSF49482">
    <property type="entry name" value="Aromatic compound dioxygenase"/>
    <property type="match status" value="1"/>
</dbReference>
<dbReference type="PANTHER" id="PTHR33711">
    <property type="entry name" value="DIOXYGENASE, PUTATIVE (AFU_ORTHOLOGUE AFUA_2G02910)-RELATED"/>
    <property type="match status" value="1"/>
</dbReference>
<dbReference type="Gene3D" id="2.60.130.10">
    <property type="entry name" value="Aromatic compound dioxygenase"/>
    <property type="match status" value="1"/>
</dbReference>
<keyword evidence="6" id="KW-1185">Reference proteome</keyword>
<comment type="similarity">
    <text evidence="1">Belongs to the intradiol ring-cleavage dioxygenase family.</text>
</comment>
<dbReference type="EC" id="1.13.11.3" evidence="5"/>
<protein>
    <submittedName>
        <fullName evidence="5">Protocatechuate 3,4-dioxygenase subunit alpha</fullName>
        <ecNumber evidence="5">1.13.11.3</ecNumber>
    </submittedName>
</protein>
<dbReference type="Proteomes" id="UP000313645">
    <property type="component" value="Unassembled WGS sequence"/>
</dbReference>
<evidence type="ECO:0000256" key="3">
    <source>
        <dbReference type="ARBA" id="ARBA00023002"/>
    </source>
</evidence>
<evidence type="ECO:0000256" key="1">
    <source>
        <dbReference type="ARBA" id="ARBA00007825"/>
    </source>
</evidence>
<dbReference type="InterPro" id="IPR000627">
    <property type="entry name" value="Intradiol_dOase_C"/>
</dbReference>
<evidence type="ECO:0000313" key="5">
    <source>
        <dbReference type="EMBL" id="TBW57926.1"/>
    </source>
</evidence>
<feature type="domain" description="Intradiol ring-cleavage dioxygenases" evidence="4">
    <location>
        <begin position="48"/>
        <end position="76"/>
    </location>
</feature>
<dbReference type="NCBIfam" id="TIGR02423">
    <property type="entry name" value="protocat_alph"/>
    <property type="match status" value="1"/>
</dbReference>
<keyword evidence="2" id="KW-0223">Dioxygenase</keyword>
<proteinExistence type="inferred from homology"/>